<accession>A0A1F7RSR4</accession>
<dbReference type="EMBL" id="MGDD01000243">
    <property type="protein sequence ID" value="OGL44044.1"/>
    <property type="molecule type" value="Genomic_DNA"/>
</dbReference>
<evidence type="ECO:0008006" key="3">
    <source>
        <dbReference type="Google" id="ProtNLM"/>
    </source>
</evidence>
<sequence>MNSFHELLRCNRFEWDEHNTEKIWVKHHVSPTECEQIFFNVPLIVGEDIKHSKQEERYYVLGNTDAERLLFIVFTIRQDRIRVISARDMNRKERKVYLFHEKENTKLQE</sequence>
<evidence type="ECO:0000313" key="1">
    <source>
        <dbReference type="EMBL" id="OGL44044.1"/>
    </source>
</evidence>
<comment type="caution">
    <text evidence="1">The sequence shown here is derived from an EMBL/GenBank/DDBJ whole genome shotgun (WGS) entry which is preliminary data.</text>
</comment>
<reference evidence="1 2" key="1">
    <citation type="journal article" date="2016" name="Nat. Commun.">
        <title>Thousands of microbial genomes shed light on interconnected biogeochemical processes in an aquifer system.</title>
        <authorList>
            <person name="Anantharaman K."/>
            <person name="Brown C.T."/>
            <person name="Hug L.A."/>
            <person name="Sharon I."/>
            <person name="Castelle C.J."/>
            <person name="Probst A.J."/>
            <person name="Thomas B.C."/>
            <person name="Singh A."/>
            <person name="Wilkins M.J."/>
            <person name="Karaoz U."/>
            <person name="Brodie E.L."/>
            <person name="Williams K.H."/>
            <person name="Hubbard S.S."/>
            <person name="Banfield J.F."/>
        </authorList>
    </citation>
    <scope>NUCLEOTIDE SEQUENCE [LARGE SCALE GENOMIC DNA]</scope>
</reference>
<dbReference type="AlphaFoldDB" id="A0A1F7RSR4"/>
<evidence type="ECO:0000313" key="2">
    <source>
        <dbReference type="Proteomes" id="UP000179266"/>
    </source>
</evidence>
<dbReference type="InterPro" id="IPR007460">
    <property type="entry name" value="BrnT_toxin"/>
</dbReference>
<dbReference type="InterPro" id="IPR038573">
    <property type="entry name" value="BrnT_sf"/>
</dbReference>
<proteinExistence type="predicted"/>
<protein>
    <recommendedName>
        <fullName evidence="3">BrnT family toxin</fullName>
    </recommendedName>
</protein>
<dbReference type="Proteomes" id="UP000179266">
    <property type="component" value="Unassembled WGS sequence"/>
</dbReference>
<gene>
    <name evidence="1" type="ORF">A2161_16085</name>
</gene>
<name>A0A1F7RSR4_9BACT</name>
<organism evidence="1 2">
    <name type="scientific">Candidatus Schekmanbacteria bacterium RBG_13_48_7</name>
    <dbReference type="NCBI Taxonomy" id="1817878"/>
    <lineage>
        <taxon>Bacteria</taxon>
        <taxon>Candidatus Schekmaniibacteriota</taxon>
    </lineage>
</organism>
<dbReference type="Gene3D" id="3.10.450.530">
    <property type="entry name" value="Ribonuclease toxin, BrnT, of type II toxin-antitoxin system"/>
    <property type="match status" value="1"/>
</dbReference>
<dbReference type="Pfam" id="PF04365">
    <property type="entry name" value="BrnT_toxin"/>
    <property type="match status" value="1"/>
</dbReference>